<dbReference type="Pfam" id="PF04214">
    <property type="entry name" value="DUF411"/>
    <property type="match status" value="1"/>
</dbReference>
<comment type="caution">
    <text evidence="2">The sequence shown here is derived from an EMBL/GenBank/DDBJ whole genome shotgun (WGS) entry which is preliminary data.</text>
</comment>
<dbReference type="InterPro" id="IPR006311">
    <property type="entry name" value="TAT_signal"/>
</dbReference>
<name>A0ABW5ABV3_9RHOB</name>
<keyword evidence="3" id="KW-1185">Reference proteome</keyword>
<keyword evidence="1" id="KW-0732">Signal</keyword>
<protein>
    <submittedName>
        <fullName evidence="2">DUF411 domain-containing protein</fullName>
    </submittedName>
</protein>
<accession>A0ABW5ABV3</accession>
<evidence type="ECO:0000313" key="3">
    <source>
        <dbReference type="Proteomes" id="UP001597413"/>
    </source>
</evidence>
<organism evidence="2 3">
    <name type="scientific">Rhodobacter lacus</name>
    <dbReference type="NCBI Taxonomy" id="1641972"/>
    <lineage>
        <taxon>Bacteria</taxon>
        <taxon>Pseudomonadati</taxon>
        <taxon>Pseudomonadota</taxon>
        <taxon>Alphaproteobacteria</taxon>
        <taxon>Rhodobacterales</taxon>
        <taxon>Rhodobacter group</taxon>
        <taxon>Rhodobacter</taxon>
    </lineage>
</organism>
<sequence length="161" mass="17335">MSFYKLSRRHFLALAAGGLVAAPLRAAEPLQILVVKDPDCGCCEAWIDVLRADGFAVTTRVMEYDALQALKVQSGIPEAMRSCHTARIETTGGARYVIEGHVPPADIRRLLAERPAARGLAVPGMPLGAPGMGPEDQREAYDVHLIAPTGETRIFAHYDAA</sequence>
<dbReference type="EMBL" id="JBHUIX010000012">
    <property type="protein sequence ID" value="MFD2174808.1"/>
    <property type="molecule type" value="Genomic_DNA"/>
</dbReference>
<dbReference type="PROSITE" id="PS51318">
    <property type="entry name" value="TAT"/>
    <property type="match status" value="1"/>
</dbReference>
<dbReference type="InterPro" id="IPR007332">
    <property type="entry name" value="DUF411"/>
</dbReference>
<feature type="signal peptide" evidence="1">
    <location>
        <begin position="1"/>
        <end position="21"/>
    </location>
</feature>
<gene>
    <name evidence="2" type="ORF">ACFSM0_11955</name>
</gene>
<feature type="chain" id="PRO_5047266399" evidence="1">
    <location>
        <begin position="22"/>
        <end position="161"/>
    </location>
</feature>
<proteinExistence type="predicted"/>
<dbReference type="Proteomes" id="UP001597413">
    <property type="component" value="Unassembled WGS sequence"/>
</dbReference>
<dbReference type="RefSeq" id="WP_377390642.1">
    <property type="nucleotide sequence ID" value="NZ_JBHUIX010000012.1"/>
</dbReference>
<evidence type="ECO:0000313" key="2">
    <source>
        <dbReference type="EMBL" id="MFD2174808.1"/>
    </source>
</evidence>
<reference evidence="3" key="1">
    <citation type="journal article" date="2019" name="Int. J. Syst. Evol. Microbiol.">
        <title>The Global Catalogue of Microorganisms (GCM) 10K type strain sequencing project: providing services to taxonomists for standard genome sequencing and annotation.</title>
        <authorList>
            <consortium name="The Broad Institute Genomics Platform"/>
            <consortium name="The Broad Institute Genome Sequencing Center for Infectious Disease"/>
            <person name="Wu L."/>
            <person name="Ma J."/>
        </authorList>
    </citation>
    <scope>NUCLEOTIDE SEQUENCE [LARGE SCALE GENOMIC DNA]</scope>
    <source>
        <strain evidence="3">CCUG 55131</strain>
    </source>
</reference>
<evidence type="ECO:0000256" key="1">
    <source>
        <dbReference type="SAM" id="SignalP"/>
    </source>
</evidence>